<evidence type="ECO:0000256" key="7">
    <source>
        <dbReference type="ARBA" id="ARBA00022989"/>
    </source>
</evidence>
<evidence type="ECO:0000256" key="10">
    <source>
        <dbReference type="ARBA" id="ARBA00049729"/>
    </source>
</evidence>
<dbReference type="Pfam" id="PF02517">
    <property type="entry name" value="Rce1-like"/>
    <property type="match status" value="1"/>
</dbReference>
<keyword evidence="6" id="KW-0256">Endoplasmic reticulum</keyword>
<evidence type="ECO:0000256" key="8">
    <source>
        <dbReference type="ARBA" id="ARBA00023136"/>
    </source>
</evidence>
<proteinExistence type="inferred from homology"/>
<evidence type="ECO:0000256" key="9">
    <source>
        <dbReference type="ARBA" id="ARBA00047280"/>
    </source>
</evidence>
<evidence type="ECO:0000256" key="1">
    <source>
        <dbReference type="ARBA" id="ARBA00004477"/>
    </source>
</evidence>
<dbReference type="AlphaFoldDB" id="A0AAE1TFF4"/>
<dbReference type="EC" id="3.4.26.1" evidence="10"/>
<dbReference type="PANTHER" id="PTHR13046:SF0">
    <property type="entry name" value="CAAX PRENYL PROTEASE 2"/>
    <property type="match status" value="1"/>
</dbReference>
<evidence type="ECO:0000256" key="5">
    <source>
        <dbReference type="ARBA" id="ARBA00022801"/>
    </source>
</evidence>
<feature type="transmembrane region" description="Helical" evidence="11">
    <location>
        <begin position="70"/>
        <end position="89"/>
    </location>
</feature>
<keyword evidence="4 11" id="KW-0812">Transmembrane</keyword>
<evidence type="ECO:0000256" key="11">
    <source>
        <dbReference type="SAM" id="Phobius"/>
    </source>
</evidence>
<protein>
    <recommendedName>
        <fullName evidence="10">intramembrane prenyl-peptidase Rce1</fullName>
        <ecNumber evidence="10">3.4.26.1</ecNumber>
    </recommendedName>
</protein>
<name>A0AAE1TFF4_9FABA</name>
<feature type="domain" description="CAAX prenyl protease 2/Lysostaphin resistance protein A-like" evidence="12">
    <location>
        <begin position="172"/>
        <end position="278"/>
    </location>
</feature>
<evidence type="ECO:0000313" key="13">
    <source>
        <dbReference type="EMBL" id="KAK4281644.1"/>
    </source>
</evidence>
<keyword evidence="14" id="KW-1185">Reference proteome</keyword>
<dbReference type="EMBL" id="JAWXYG010000002">
    <property type="protein sequence ID" value="KAK4281644.1"/>
    <property type="molecule type" value="Genomic_DNA"/>
</dbReference>
<comment type="caution">
    <text evidence="13">The sequence shown here is derived from an EMBL/GenBank/DDBJ whole genome shotgun (WGS) entry which is preliminary data.</text>
</comment>
<dbReference type="GO" id="GO:0071586">
    <property type="term" value="P:CAAX-box protein processing"/>
    <property type="evidence" value="ECO:0007669"/>
    <property type="project" value="InterPro"/>
</dbReference>
<dbReference type="PANTHER" id="PTHR13046">
    <property type="entry name" value="PROTEASE U48 CAAX PRENYL PROTEASE RCE1"/>
    <property type="match status" value="1"/>
</dbReference>
<keyword evidence="5" id="KW-0378">Hydrolase</keyword>
<reference evidence="13" key="1">
    <citation type="submission" date="2023-10" db="EMBL/GenBank/DDBJ databases">
        <title>Chromosome-level genome of the transformable northern wattle, Acacia crassicarpa.</title>
        <authorList>
            <person name="Massaro I."/>
            <person name="Sinha N.R."/>
            <person name="Poethig S."/>
            <person name="Leichty A.R."/>
        </authorList>
    </citation>
    <scope>NUCLEOTIDE SEQUENCE</scope>
    <source>
        <strain evidence="13">Acra3RX</strain>
        <tissue evidence="13">Leaf</tissue>
    </source>
</reference>
<comment type="catalytic activity">
    <reaction evidence="9">
        <text>Hydrolyzes the peptide bond -P2-(S-farnesyl or geranylgeranyl)C-P1'-P2'-P3'-COOH where P1' and P2' are amino acids with aliphatic sidechains and P3' is any C-terminal residue.</text>
        <dbReference type="EC" id="3.4.26.1"/>
    </reaction>
</comment>
<dbReference type="GO" id="GO:0005789">
    <property type="term" value="C:endoplasmic reticulum membrane"/>
    <property type="evidence" value="ECO:0007669"/>
    <property type="project" value="UniProtKB-SubCell"/>
</dbReference>
<dbReference type="Proteomes" id="UP001293593">
    <property type="component" value="Unassembled WGS sequence"/>
</dbReference>
<dbReference type="GO" id="GO:0004222">
    <property type="term" value="F:metalloendopeptidase activity"/>
    <property type="evidence" value="ECO:0007669"/>
    <property type="project" value="InterPro"/>
</dbReference>
<feature type="transmembrane region" description="Helical" evidence="11">
    <location>
        <begin position="290"/>
        <end position="307"/>
    </location>
</feature>
<accession>A0AAE1TFF4</accession>
<sequence length="340" mass="37936">MQSWSLSRPPFLGFMSHSIAMEEEGGLSKSLAMIACMSMALLYVAILYAPTLVLRLPPPSSLNNYMVRRFICAIVSSILSLFVSALILPVRTREAAYVFTAYGLRADHIWQAATIPLFLTSLMYAGSIFLKYLLLLDSWRQYRSSGGSLTFNLCKNALLRFLDCFLTTLSNVLAWRACVVAPMTEELVFRACMIPLLLCGGLKVYSVILLCPIFFSLAHLNHFMEIYSKQNYNIVKASQIIGLQLGYTVVFGSYASFLFIRTGHIIPPVVAHMYCNFMGLPALFSPRSGLVSVAAVMGLLAFFYLLFPATSPDLYNDIIDNCSCWHGYCSWGQEIAKSEL</sequence>
<keyword evidence="8 11" id="KW-0472">Membrane</keyword>
<evidence type="ECO:0000256" key="3">
    <source>
        <dbReference type="ARBA" id="ARBA00022670"/>
    </source>
</evidence>
<feature type="transmembrane region" description="Helical" evidence="11">
    <location>
        <begin position="240"/>
        <end position="259"/>
    </location>
</feature>
<evidence type="ECO:0000259" key="12">
    <source>
        <dbReference type="Pfam" id="PF02517"/>
    </source>
</evidence>
<dbReference type="InterPro" id="IPR039731">
    <property type="entry name" value="Rce1"/>
</dbReference>
<evidence type="ECO:0000256" key="6">
    <source>
        <dbReference type="ARBA" id="ARBA00022824"/>
    </source>
</evidence>
<evidence type="ECO:0000313" key="14">
    <source>
        <dbReference type="Proteomes" id="UP001293593"/>
    </source>
</evidence>
<comment type="subcellular location">
    <subcellularLocation>
        <location evidence="1">Endoplasmic reticulum membrane</location>
        <topology evidence="1">Multi-pass membrane protein</topology>
    </subcellularLocation>
</comment>
<feature type="transmembrane region" description="Helical" evidence="11">
    <location>
        <begin position="31"/>
        <end position="49"/>
    </location>
</feature>
<feature type="transmembrane region" description="Helical" evidence="11">
    <location>
        <begin position="109"/>
        <end position="136"/>
    </location>
</feature>
<evidence type="ECO:0000256" key="2">
    <source>
        <dbReference type="ARBA" id="ARBA00006897"/>
    </source>
</evidence>
<evidence type="ECO:0000256" key="4">
    <source>
        <dbReference type="ARBA" id="ARBA00022692"/>
    </source>
</evidence>
<comment type="similarity">
    <text evidence="2">Belongs to the peptidase U48 family.</text>
</comment>
<gene>
    <name evidence="13" type="ORF">QN277_013111</name>
</gene>
<keyword evidence="7 11" id="KW-1133">Transmembrane helix</keyword>
<dbReference type="InterPro" id="IPR003675">
    <property type="entry name" value="Rce1/LyrA-like_dom"/>
</dbReference>
<organism evidence="13 14">
    <name type="scientific">Acacia crassicarpa</name>
    <name type="common">northern wattle</name>
    <dbReference type="NCBI Taxonomy" id="499986"/>
    <lineage>
        <taxon>Eukaryota</taxon>
        <taxon>Viridiplantae</taxon>
        <taxon>Streptophyta</taxon>
        <taxon>Embryophyta</taxon>
        <taxon>Tracheophyta</taxon>
        <taxon>Spermatophyta</taxon>
        <taxon>Magnoliopsida</taxon>
        <taxon>eudicotyledons</taxon>
        <taxon>Gunneridae</taxon>
        <taxon>Pentapetalae</taxon>
        <taxon>rosids</taxon>
        <taxon>fabids</taxon>
        <taxon>Fabales</taxon>
        <taxon>Fabaceae</taxon>
        <taxon>Caesalpinioideae</taxon>
        <taxon>mimosoid clade</taxon>
        <taxon>Acacieae</taxon>
        <taxon>Acacia</taxon>
    </lineage>
</organism>
<feature type="transmembrane region" description="Helical" evidence="11">
    <location>
        <begin position="187"/>
        <end position="220"/>
    </location>
</feature>
<keyword evidence="3" id="KW-0645">Protease</keyword>